<evidence type="ECO:0000256" key="4">
    <source>
        <dbReference type="ARBA" id="ARBA00022729"/>
    </source>
</evidence>
<keyword evidence="4" id="KW-0732">Signal</keyword>
<evidence type="ECO:0000256" key="8">
    <source>
        <dbReference type="SAM" id="Phobius"/>
    </source>
</evidence>
<dbReference type="Gene3D" id="3.30.200.20">
    <property type="entry name" value="Phosphorylase Kinase, domain 1"/>
    <property type="match status" value="1"/>
</dbReference>
<dbReference type="Pfam" id="PF13855">
    <property type="entry name" value="LRR_8"/>
    <property type="match status" value="1"/>
</dbReference>
<protein>
    <recommendedName>
        <fullName evidence="11">Protein kinase domain-containing protein</fullName>
    </recommendedName>
</protein>
<dbReference type="PANTHER" id="PTHR48064:SF6">
    <property type="entry name" value="RECEPTOR-LIKE PROTEIN KINASE 2"/>
    <property type="match status" value="1"/>
</dbReference>
<evidence type="ECO:0000256" key="2">
    <source>
        <dbReference type="ARBA" id="ARBA00022475"/>
    </source>
</evidence>
<dbReference type="SUPFAM" id="SSF56112">
    <property type="entry name" value="Protein kinase-like (PK-like)"/>
    <property type="match status" value="1"/>
</dbReference>
<reference evidence="10" key="1">
    <citation type="journal article" date="2020" name="Nat. Commun.">
        <title>Genome assembly of wild tea tree DASZ reveals pedigree and selection history of tea varieties.</title>
        <authorList>
            <person name="Zhang W."/>
            <person name="Zhang Y."/>
            <person name="Qiu H."/>
            <person name="Guo Y."/>
            <person name="Wan H."/>
            <person name="Zhang X."/>
            <person name="Scossa F."/>
            <person name="Alseekh S."/>
            <person name="Zhang Q."/>
            <person name="Wang P."/>
            <person name="Xu L."/>
            <person name="Schmidt M.H."/>
            <person name="Jia X."/>
            <person name="Li D."/>
            <person name="Zhu A."/>
            <person name="Guo F."/>
            <person name="Chen W."/>
            <person name="Ni D."/>
            <person name="Usadel B."/>
            <person name="Fernie A.R."/>
            <person name="Wen W."/>
        </authorList>
    </citation>
    <scope>NUCLEOTIDE SEQUENCE [LARGE SCALE GENOMIC DNA]</scope>
    <source>
        <strain evidence="10">cv. G240</strain>
    </source>
</reference>
<evidence type="ECO:0000256" key="3">
    <source>
        <dbReference type="ARBA" id="ARBA00022614"/>
    </source>
</evidence>
<evidence type="ECO:0000313" key="10">
    <source>
        <dbReference type="Proteomes" id="UP000593564"/>
    </source>
</evidence>
<sequence length="383" mass="42431">MVCKGTFFGNCKFLVCCISMSAEICCRMNTFFESNSDDHLSMAIHDFSWNGFSGSLSFFSFTNKFLLTIGKTSYRLLVNNNLFNGSLPGVLFSNCNNLQSFSTNLSANQISAQNHIDGSIPPNISSLKMLQFLNLSRNFLSGSLPIQLGEFKDLELISLQDNNLTGEIPTQLGQLTSLMVLDLSQNALIGSTPGSLVNATSLQVVLVDHNRFSGEIPASFSKLLNLIQLDLSFNNLQVIYLIFNMLPVPLKVQKWHSRSKLKSFVMVMAISTSFVLFVLVVIVLFLLIGSGKLSRLTSLKKKVVVTFAYALTKLNYDNVVREIENFSICNLIGTGGFGSTYKAELVPGFLVAVKRLSIGRFQGIRQFNAKIRTLGRKFSIRTL</sequence>
<reference evidence="9 10" key="2">
    <citation type="submission" date="2020-07" db="EMBL/GenBank/DDBJ databases">
        <title>Genome assembly of wild tea tree DASZ reveals pedigree and selection history of tea varieties.</title>
        <authorList>
            <person name="Zhang W."/>
        </authorList>
    </citation>
    <scope>NUCLEOTIDE SEQUENCE [LARGE SCALE GENOMIC DNA]</scope>
    <source>
        <strain evidence="10">cv. G240</strain>
        <tissue evidence="9">Leaf</tissue>
    </source>
</reference>
<dbReference type="FunFam" id="3.80.10.10:FF:000299">
    <property type="entry name" value="Piriformospora indica-insensitive protein 2"/>
    <property type="match status" value="1"/>
</dbReference>
<keyword evidence="8" id="KW-1133">Transmembrane helix</keyword>
<evidence type="ECO:0000256" key="5">
    <source>
        <dbReference type="ARBA" id="ARBA00022737"/>
    </source>
</evidence>
<evidence type="ECO:0000256" key="6">
    <source>
        <dbReference type="ARBA" id="ARBA00023136"/>
    </source>
</evidence>
<keyword evidence="5" id="KW-0677">Repeat</keyword>
<dbReference type="InterPro" id="IPR011009">
    <property type="entry name" value="Kinase-like_dom_sf"/>
</dbReference>
<evidence type="ECO:0000256" key="1">
    <source>
        <dbReference type="ARBA" id="ARBA00004236"/>
    </source>
</evidence>
<accession>A0A7J7I1U3</accession>
<keyword evidence="7" id="KW-0067">ATP-binding</keyword>
<keyword evidence="2" id="KW-1003">Cell membrane</keyword>
<keyword evidence="3" id="KW-0433">Leucine-rich repeat</keyword>
<name>A0A7J7I1U3_CAMSI</name>
<keyword evidence="8" id="KW-0812">Transmembrane</keyword>
<organism evidence="9 10">
    <name type="scientific">Camellia sinensis</name>
    <name type="common">Tea plant</name>
    <name type="synonym">Thea sinensis</name>
    <dbReference type="NCBI Taxonomy" id="4442"/>
    <lineage>
        <taxon>Eukaryota</taxon>
        <taxon>Viridiplantae</taxon>
        <taxon>Streptophyta</taxon>
        <taxon>Embryophyta</taxon>
        <taxon>Tracheophyta</taxon>
        <taxon>Spermatophyta</taxon>
        <taxon>Magnoliopsida</taxon>
        <taxon>eudicotyledons</taxon>
        <taxon>Gunneridae</taxon>
        <taxon>Pentapetalae</taxon>
        <taxon>asterids</taxon>
        <taxon>Ericales</taxon>
        <taxon>Theaceae</taxon>
        <taxon>Camellia</taxon>
    </lineage>
</organism>
<feature type="binding site" evidence="7">
    <location>
        <position position="354"/>
    </location>
    <ligand>
        <name>ATP</name>
        <dbReference type="ChEBI" id="CHEBI:30616"/>
    </ligand>
</feature>
<dbReference type="PROSITE" id="PS00107">
    <property type="entry name" value="PROTEIN_KINASE_ATP"/>
    <property type="match status" value="1"/>
</dbReference>
<dbReference type="GO" id="GO:0005524">
    <property type="term" value="F:ATP binding"/>
    <property type="evidence" value="ECO:0007669"/>
    <property type="project" value="UniProtKB-UniRule"/>
</dbReference>
<evidence type="ECO:0000313" key="9">
    <source>
        <dbReference type="EMBL" id="KAF5958511.1"/>
    </source>
</evidence>
<keyword evidence="6 8" id="KW-0472">Membrane</keyword>
<evidence type="ECO:0008006" key="11">
    <source>
        <dbReference type="Google" id="ProtNLM"/>
    </source>
</evidence>
<dbReference type="Proteomes" id="UP000593564">
    <property type="component" value="Unassembled WGS sequence"/>
</dbReference>
<dbReference type="GO" id="GO:0005886">
    <property type="term" value="C:plasma membrane"/>
    <property type="evidence" value="ECO:0007669"/>
    <property type="project" value="UniProtKB-SubCell"/>
</dbReference>
<dbReference type="EMBL" id="JACBKZ010000002">
    <property type="protein sequence ID" value="KAF5958511.1"/>
    <property type="molecule type" value="Genomic_DNA"/>
</dbReference>
<dbReference type="InterPro" id="IPR032675">
    <property type="entry name" value="LRR_dom_sf"/>
</dbReference>
<evidence type="ECO:0000256" key="7">
    <source>
        <dbReference type="PROSITE-ProRule" id="PRU10141"/>
    </source>
</evidence>
<dbReference type="InterPro" id="IPR001611">
    <property type="entry name" value="Leu-rich_rpt"/>
</dbReference>
<dbReference type="AlphaFoldDB" id="A0A7J7I1U3"/>
<keyword evidence="10" id="KW-1185">Reference proteome</keyword>
<dbReference type="InterPro" id="IPR017441">
    <property type="entry name" value="Protein_kinase_ATP_BS"/>
</dbReference>
<dbReference type="PANTHER" id="PTHR48064">
    <property type="entry name" value="OS01G0750400 PROTEIN"/>
    <property type="match status" value="1"/>
</dbReference>
<dbReference type="InterPro" id="IPR053038">
    <property type="entry name" value="RLP_Defense"/>
</dbReference>
<comment type="subcellular location">
    <subcellularLocation>
        <location evidence="1">Cell membrane</location>
    </subcellularLocation>
</comment>
<dbReference type="Pfam" id="PF00560">
    <property type="entry name" value="LRR_1"/>
    <property type="match status" value="1"/>
</dbReference>
<gene>
    <name evidence="9" type="ORF">HYC85_005736</name>
</gene>
<feature type="transmembrane region" description="Helical" evidence="8">
    <location>
        <begin position="263"/>
        <end position="288"/>
    </location>
</feature>
<dbReference type="SUPFAM" id="SSF52058">
    <property type="entry name" value="L domain-like"/>
    <property type="match status" value="1"/>
</dbReference>
<comment type="caution">
    <text evidence="9">The sequence shown here is derived from an EMBL/GenBank/DDBJ whole genome shotgun (WGS) entry which is preliminary data.</text>
</comment>
<keyword evidence="7" id="KW-0547">Nucleotide-binding</keyword>
<dbReference type="Gene3D" id="3.80.10.10">
    <property type="entry name" value="Ribonuclease Inhibitor"/>
    <property type="match status" value="1"/>
</dbReference>
<proteinExistence type="predicted"/>